<dbReference type="PANTHER" id="PTHR43000">
    <property type="entry name" value="DTDP-D-GLUCOSE 4,6-DEHYDRATASE-RELATED"/>
    <property type="match status" value="1"/>
</dbReference>
<dbReference type="EMBL" id="OBEL01000004">
    <property type="protein sequence ID" value="SNZ20152.1"/>
    <property type="molecule type" value="Genomic_DNA"/>
</dbReference>
<evidence type="ECO:0000256" key="1">
    <source>
        <dbReference type="ARBA" id="ARBA00005125"/>
    </source>
</evidence>
<organism evidence="4 5">
    <name type="scientific">Cohaesibacter gelatinilyticus</name>
    <dbReference type="NCBI Taxonomy" id="372072"/>
    <lineage>
        <taxon>Bacteria</taxon>
        <taxon>Pseudomonadati</taxon>
        <taxon>Pseudomonadota</taxon>
        <taxon>Alphaproteobacteria</taxon>
        <taxon>Hyphomicrobiales</taxon>
        <taxon>Cohaesibacteraceae</taxon>
    </lineage>
</organism>
<accession>A0A285PEI8</accession>
<evidence type="ECO:0000313" key="4">
    <source>
        <dbReference type="EMBL" id="SNZ20152.1"/>
    </source>
</evidence>
<evidence type="ECO:0000256" key="2">
    <source>
        <dbReference type="ARBA" id="ARBA00007637"/>
    </source>
</evidence>
<dbReference type="PRINTS" id="PR01713">
    <property type="entry name" value="NUCEPIMERASE"/>
</dbReference>
<dbReference type="Pfam" id="PF01370">
    <property type="entry name" value="Epimerase"/>
    <property type="match status" value="2"/>
</dbReference>
<feature type="domain" description="NAD-dependent epimerase/dehydratase" evidence="3">
    <location>
        <begin position="180"/>
        <end position="292"/>
    </location>
</feature>
<name>A0A285PEI8_9HYPH</name>
<comment type="similarity">
    <text evidence="2">Belongs to the NAD(P)-dependent epimerase/dehydratase family.</text>
</comment>
<gene>
    <name evidence="4" type="ORF">SAMN06265368_3255</name>
</gene>
<evidence type="ECO:0000313" key="5">
    <source>
        <dbReference type="Proteomes" id="UP000219439"/>
    </source>
</evidence>
<dbReference type="InterPro" id="IPR001509">
    <property type="entry name" value="Epimerase_deHydtase"/>
</dbReference>
<dbReference type="AlphaFoldDB" id="A0A285PEI8"/>
<proteinExistence type="inferred from homology"/>
<dbReference type="Proteomes" id="UP000219439">
    <property type="component" value="Unassembled WGS sequence"/>
</dbReference>
<comment type="pathway">
    <text evidence="1">Bacterial outer membrane biogenesis; LPS O-antigen biosynthesis.</text>
</comment>
<dbReference type="Gene3D" id="3.40.50.720">
    <property type="entry name" value="NAD(P)-binding Rossmann-like Domain"/>
    <property type="match status" value="1"/>
</dbReference>
<dbReference type="OrthoDB" id="9801785at2"/>
<feature type="domain" description="NAD-dependent epimerase/dehydratase" evidence="3">
    <location>
        <begin position="10"/>
        <end position="143"/>
    </location>
</feature>
<sequence length="384" mass="41581">MISLENKQNILITGGAGFIGSRLSLALVEAGHAVIVLDNLSPQIHGDEPEASPLYHAIRDKVTFVRGDVTKAEDLHKVLPGTDTVVHLAAETGTGQSMYAIEHYSRVNVGGTSLLLDLIANAPYPVKRLVVASSRAVYGEGKYSSPELGAVYPGARKDEDMAQGQFEHLCPVTGKILTLEATDEDSALHPSSVYGVTKLTQEQLIMSVGQALGISAVAFRYQNVYGPGQSLSNPYTGILSIFSTRMRQDASINIFEDGKESRDFVYIDDVVTATKAAIEHPDMQLQQVFNVGSGVGTDVLTIANTLRQHFDAKSEITVSGQYRVGDIRHNVADLSKAQDVLGFQPTVDINQGLQKFVAWVKGEAVGKDRYEESLNEMKAKGLFK</sequence>
<protein>
    <submittedName>
        <fullName evidence="4">dTDP-L-rhamnose 4-epimerase</fullName>
    </submittedName>
</protein>
<dbReference type="RefSeq" id="WP_097154534.1">
    <property type="nucleotide sequence ID" value="NZ_OBEL01000004.1"/>
</dbReference>
<reference evidence="4 5" key="1">
    <citation type="submission" date="2017-09" db="EMBL/GenBank/DDBJ databases">
        <authorList>
            <person name="Ehlers B."/>
            <person name="Leendertz F.H."/>
        </authorList>
    </citation>
    <scope>NUCLEOTIDE SEQUENCE [LARGE SCALE GENOMIC DNA]</scope>
    <source>
        <strain evidence="4 5">DSM 18289</strain>
    </source>
</reference>
<keyword evidence="5" id="KW-1185">Reference proteome</keyword>
<dbReference type="InterPro" id="IPR036291">
    <property type="entry name" value="NAD(P)-bd_dom_sf"/>
</dbReference>
<evidence type="ECO:0000259" key="3">
    <source>
        <dbReference type="Pfam" id="PF01370"/>
    </source>
</evidence>
<dbReference type="SUPFAM" id="SSF51735">
    <property type="entry name" value="NAD(P)-binding Rossmann-fold domains"/>
    <property type="match status" value="1"/>
</dbReference>